<dbReference type="AlphaFoldDB" id="A0A9J6BD41"/>
<evidence type="ECO:0000313" key="3">
    <source>
        <dbReference type="EMBL" id="KAG5667801.1"/>
    </source>
</evidence>
<name>A0A9J6BD41_POLVA</name>
<keyword evidence="4" id="KW-1185">Reference proteome</keyword>
<comment type="caution">
    <text evidence="3">The sequence shown here is derived from an EMBL/GenBank/DDBJ whole genome shotgun (WGS) entry which is preliminary data.</text>
</comment>
<evidence type="ECO:0000256" key="1">
    <source>
        <dbReference type="SAM" id="Phobius"/>
    </source>
</evidence>
<dbReference type="Pfam" id="PF19745">
    <property type="entry name" value="FUT8_N_cat"/>
    <property type="match status" value="1"/>
</dbReference>
<dbReference type="InterPro" id="IPR045573">
    <property type="entry name" value="Fut8_N_cat"/>
</dbReference>
<dbReference type="EMBL" id="JADBJN010000004">
    <property type="protein sequence ID" value="KAG5667801.1"/>
    <property type="molecule type" value="Genomic_DNA"/>
</dbReference>
<evidence type="ECO:0000259" key="2">
    <source>
        <dbReference type="Pfam" id="PF19745"/>
    </source>
</evidence>
<proteinExistence type="predicted"/>
<reference evidence="3" key="1">
    <citation type="submission" date="2021-03" db="EMBL/GenBank/DDBJ databases">
        <title>Chromosome level genome of the anhydrobiotic midge Polypedilum vanderplanki.</title>
        <authorList>
            <person name="Yoshida Y."/>
            <person name="Kikawada T."/>
            <person name="Gusev O."/>
        </authorList>
    </citation>
    <scope>NUCLEOTIDE SEQUENCE</scope>
    <source>
        <strain evidence="3">NIAS01</strain>
        <tissue evidence="3">Whole body or cell culture</tissue>
    </source>
</reference>
<gene>
    <name evidence="3" type="ORF">PVAND_015770</name>
</gene>
<protein>
    <recommendedName>
        <fullName evidence="2">Alpha-(1,6)-fucosyltransferase N- and catalytic domain-containing protein</fullName>
    </recommendedName>
</protein>
<feature type="transmembrane region" description="Helical" evidence="1">
    <location>
        <begin position="6"/>
        <end position="23"/>
    </location>
</feature>
<keyword evidence="1" id="KW-1133">Transmembrane helix</keyword>
<sequence length="166" mass="19028">MSFSRQILIFICIWGLLIYFFLVKLNPGSSGSKDSDEIERLNQALVYLEKSKAIDTELKRLLDEYVNNVASPDQKTEILKQIGSKFQDASNSAVYGYGPANTGSKGTPSLEYELMRRRVTTNVGELWNYMQAELAKIEKSMKNEFESQQSLKQMKNFIDLAREHKK</sequence>
<feature type="domain" description="Alpha-(1,6)-fucosyltransferase N- and catalytic" evidence="2">
    <location>
        <begin position="4"/>
        <end position="165"/>
    </location>
</feature>
<accession>A0A9J6BD41</accession>
<dbReference type="Proteomes" id="UP001107558">
    <property type="component" value="Chromosome 4"/>
</dbReference>
<organism evidence="3 4">
    <name type="scientific">Polypedilum vanderplanki</name>
    <name type="common">Sleeping chironomid midge</name>
    <dbReference type="NCBI Taxonomy" id="319348"/>
    <lineage>
        <taxon>Eukaryota</taxon>
        <taxon>Metazoa</taxon>
        <taxon>Ecdysozoa</taxon>
        <taxon>Arthropoda</taxon>
        <taxon>Hexapoda</taxon>
        <taxon>Insecta</taxon>
        <taxon>Pterygota</taxon>
        <taxon>Neoptera</taxon>
        <taxon>Endopterygota</taxon>
        <taxon>Diptera</taxon>
        <taxon>Nematocera</taxon>
        <taxon>Chironomoidea</taxon>
        <taxon>Chironomidae</taxon>
        <taxon>Chironominae</taxon>
        <taxon>Polypedilum</taxon>
        <taxon>Polypedilum</taxon>
    </lineage>
</organism>
<keyword evidence="1" id="KW-0812">Transmembrane</keyword>
<evidence type="ECO:0000313" key="4">
    <source>
        <dbReference type="Proteomes" id="UP001107558"/>
    </source>
</evidence>
<dbReference type="Gene3D" id="1.10.287.1060">
    <property type="entry name" value="ESAT-6-like"/>
    <property type="match status" value="1"/>
</dbReference>
<keyword evidence="1" id="KW-0472">Membrane</keyword>